<keyword evidence="2" id="KW-1185">Reference proteome</keyword>
<organism evidence="1 2">
    <name type="scientific">Hymenolepis diminuta</name>
    <name type="common">Rat tapeworm</name>
    <dbReference type="NCBI Taxonomy" id="6216"/>
    <lineage>
        <taxon>Eukaryota</taxon>
        <taxon>Metazoa</taxon>
        <taxon>Spiralia</taxon>
        <taxon>Lophotrochozoa</taxon>
        <taxon>Platyhelminthes</taxon>
        <taxon>Cestoda</taxon>
        <taxon>Eucestoda</taxon>
        <taxon>Cyclophyllidea</taxon>
        <taxon>Hymenolepididae</taxon>
        <taxon>Hymenolepis</taxon>
    </lineage>
</organism>
<sequence>SISHPTNTRSSYSQETDFVENPIIIATPLSKTSPPELQWKWPHRRILSRIFYVQFSEAAPEQMESINFPDENEACQTPTLKPTNAENLVRGCNQCLPKSLIFLFNRRNCYNLLFSIG</sequence>
<name>A0A564Z5U8_HYMDI</name>
<evidence type="ECO:0000313" key="1">
    <source>
        <dbReference type="EMBL" id="VUZ54895.1"/>
    </source>
</evidence>
<feature type="non-terminal residue" evidence="1">
    <location>
        <position position="1"/>
    </location>
</feature>
<dbReference type="Proteomes" id="UP000321570">
    <property type="component" value="Unassembled WGS sequence"/>
</dbReference>
<proteinExistence type="predicted"/>
<protein>
    <submittedName>
        <fullName evidence="1">Uncharacterized protein</fullName>
    </submittedName>
</protein>
<dbReference type="EMBL" id="CABIJS010000666">
    <property type="protein sequence ID" value="VUZ54895.1"/>
    <property type="molecule type" value="Genomic_DNA"/>
</dbReference>
<accession>A0A564Z5U8</accession>
<gene>
    <name evidence="1" type="ORF">WMSIL1_LOCUS12762</name>
</gene>
<dbReference type="AlphaFoldDB" id="A0A564Z5U8"/>
<reference evidence="1 2" key="1">
    <citation type="submission" date="2019-07" db="EMBL/GenBank/DDBJ databases">
        <authorList>
            <person name="Jastrzebski P J."/>
            <person name="Paukszto L."/>
            <person name="Jastrzebski P J."/>
        </authorList>
    </citation>
    <scope>NUCLEOTIDE SEQUENCE [LARGE SCALE GENOMIC DNA]</scope>
    <source>
        <strain evidence="1 2">WMS-il1</strain>
    </source>
</reference>
<evidence type="ECO:0000313" key="2">
    <source>
        <dbReference type="Proteomes" id="UP000321570"/>
    </source>
</evidence>